<feature type="region of interest" description="Disordered" evidence="1">
    <location>
        <begin position="35"/>
        <end position="73"/>
    </location>
</feature>
<accession>A0ABV3XP42</accession>
<evidence type="ECO:0000313" key="3">
    <source>
        <dbReference type="Proteomes" id="UP001560019"/>
    </source>
</evidence>
<protein>
    <submittedName>
        <fullName evidence="2">Protein required for attachment to host cells</fullName>
    </submittedName>
</protein>
<dbReference type="RefSeq" id="WP_125408190.1">
    <property type="nucleotide sequence ID" value="NZ_JBEHHI010000001.1"/>
</dbReference>
<feature type="compositionally biased region" description="Basic and acidic residues" evidence="1">
    <location>
        <begin position="62"/>
        <end position="73"/>
    </location>
</feature>
<dbReference type="Pfam" id="PF18856">
    <property type="entry name" value="baeRF_family12"/>
    <property type="match status" value="1"/>
</dbReference>
<feature type="compositionally biased region" description="Basic and acidic residues" evidence="1">
    <location>
        <begin position="35"/>
        <end position="46"/>
    </location>
</feature>
<dbReference type="InterPro" id="IPR041374">
    <property type="entry name" value="BaeRF_family12"/>
</dbReference>
<organism evidence="2 3">
    <name type="scientific">Rhodovulum iodosum</name>
    <dbReference type="NCBI Taxonomy" id="68291"/>
    <lineage>
        <taxon>Bacteria</taxon>
        <taxon>Pseudomonadati</taxon>
        <taxon>Pseudomonadota</taxon>
        <taxon>Alphaproteobacteria</taxon>
        <taxon>Rhodobacterales</taxon>
        <taxon>Paracoccaceae</taxon>
        <taxon>Rhodovulum</taxon>
    </lineage>
</organism>
<dbReference type="Proteomes" id="UP001560019">
    <property type="component" value="Unassembled WGS sequence"/>
</dbReference>
<proteinExistence type="predicted"/>
<dbReference type="EMBL" id="JBEHHI010000001">
    <property type="protein sequence ID" value="MEX5727094.1"/>
    <property type="molecule type" value="Genomic_DNA"/>
</dbReference>
<evidence type="ECO:0000313" key="2">
    <source>
        <dbReference type="EMBL" id="MEX5727094.1"/>
    </source>
</evidence>
<reference evidence="2 3" key="1">
    <citation type="submission" date="2024-06" db="EMBL/GenBank/DDBJ databases">
        <title>Genome of Rhodovulum iodosum, a marine photoferrotroph.</title>
        <authorList>
            <person name="Bianchini G."/>
            <person name="Nikeleit V."/>
            <person name="Kappler A."/>
            <person name="Bryce C."/>
            <person name="Sanchez-Baracaldo P."/>
        </authorList>
    </citation>
    <scope>NUCLEOTIDE SEQUENCE [LARGE SCALE GENOMIC DNA]</scope>
    <source>
        <strain evidence="2 3">UT/N1</strain>
    </source>
</reference>
<name>A0ABV3XP42_9RHOB</name>
<keyword evidence="3" id="KW-1185">Reference proteome</keyword>
<comment type="caution">
    <text evidence="2">The sequence shown here is derived from an EMBL/GenBank/DDBJ whole genome shotgun (WGS) entry which is preliminary data.</text>
</comment>
<gene>
    <name evidence="2" type="ORF">Ga0609869_000447</name>
</gene>
<sequence>MKPVQTLVLIANEKEVRLLANAGVGKGLRELSHFDRMRDPSMHPRYSDAPGRSQASPGAARHGYERTSSEREQSREAFADLALKITADEWAHGLYNRLVITAPPEMLGALRAAMSVQLSQALVADMNKDLIKVATADLPRHFEEVIVF</sequence>
<evidence type="ECO:0000256" key="1">
    <source>
        <dbReference type="SAM" id="MobiDB-lite"/>
    </source>
</evidence>